<dbReference type="AlphaFoldDB" id="A0A381W386"/>
<dbReference type="SUPFAM" id="SSF89550">
    <property type="entry name" value="PHP domain-like"/>
    <property type="match status" value="1"/>
</dbReference>
<accession>A0A381W386</accession>
<sequence length="689" mass="75793">MNWRFTVIPHVTRALLICAMTVLVACSDDRTNVDASESSEIDAQRHDNQAGDAASNVHNPETAGQVDRSGDVVKAVQRANKIKLPMPADLIVGDPEKNARRNAYFGDLHVHTTYSNDAFAFGTLATPYDAYRYAKGQPIKHPGGFDVQLRQPLDFYAVTDHAMFLGGAKAAADTTTEFSKLPGLEFLNNLNTPETMTMESFPLRGGVLVRFVTTTLFGLDDDNIDSKLVNDVIRSAWVDIIKAAEQYNEPGEFTTFVGYEYTSSPSDNGNLHRNVIFRGADKLPAMPFSRFHSPDPEGLWDWMDELRTQGIETLAIPHNSNGSNGHMFKLADWDGNPMDDVYAEKRLRNEPLIEITQVKGTSETHPILSNNDEWADFELMSFRVGTLLPSEPKGSYAREALLNGLAFEDRGIKNPYKFGFIGSSDTHTGATSEDETNFFAKVGLLDADSSLRGSVPVNENAIALVNEAGRATVKEIDGRMYAVGSSETFGASGLAAVWAEENTREAIYEAFRRKETFATTGPRMKLRFFGGYGLDDTMLQDPDGISRAYANGVSMGSDLVSNGDTAPSFLAWAIRDTQSAALQRVQVVKGWTVNGEHHEKVFDVACSDGGQVDPQSHRCPDNGAKVDISDCSISADVGAVELQTVWQDPEFNPNVRAFYYLRVLENPTCRWSTWDAIRAGTAPRPDLAM</sequence>
<protein>
    <recommendedName>
        <fullName evidence="3">DUF3604 domain-containing protein</fullName>
    </recommendedName>
</protein>
<feature type="region of interest" description="Disordered" evidence="1">
    <location>
        <begin position="35"/>
        <end position="69"/>
    </location>
</feature>
<evidence type="ECO:0000313" key="2">
    <source>
        <dbReference type="EMBL" id="SVA46343.1"/>
    </source>
</evidence>
<dbReference type="Pfam" id="PF12228">
    <property type="entry name" value="DUF3604"/>
    <property type="match status" value="1"/>
</dbReference>
<organism evidence="2">
    <name type="scientific">marine metagenome</name>
    <dbReference type="NCBI Taxonomy" id="408172"/>
    <lineage>
        <taxon>unclassified sequences</taxon>
        <taxon>metagenomes</taxon>
        <taxon>ecological metagenomes</taxon>
    </lineage>
</organism>
<dbReference type="PROSITE" id="PS51257">
    <property type="entry name" value="PROKAR_LIPOPROTEIN"/>
    <property type="match status" value="1"/>
</dbReference>
<dbReference type="InterPro" id="IPR016195">
    <property type="entry name" value="Pol/histidinol_Pase-like"/>
</dbReference>
<feature type="non-terminal residue" evidence="2">
    <location>
        <position position="689"/>
    </location>
</feature>
<gene>
    <name evidence="2" type="ORF">METZ01_LOCUS99197</name>
</gene>
<name>A0A381W386_9ZZZZ</name>
<evidence type="ECO:0000256" key="1">
    <source>
        <dbReference type="SAM" id="MobiDB-lite"/>
    </source>
</evidence>
<dbReference type="Gene3D" id="3.20.20.140">
    <property type="entry name" value="Metal-dependent hydrolases"/>
    <property type="match status" value="1"/>
</dbReference>
<evidence type="ECO:0008006" key="3">
    <source>
        <dbReference type="Google" id="ProtNLM"/>
    </source>
</evidence>
<dbReference type="InterPro" id="IPR022028">
    <property type="entry name" value="DUF3604"/>
</dbReference>
<proteinExistence type="predicted"/>
<dbReference type="EMBL" id="UINC01010418">
    <property type="protein sequence ID" value="SVA46343.1"/>
    <property type="molecule type" value="Genomic_DNA"/>
</dbReference>
<reference evidence="2" key="1">
    <citation type="submission" date="2018-05" db="EMBL/GenBank/DDBJ databases">
        <authorList>
            <person name="Lanie J.A."/>
            <person name="Ng W.-L."/>
            <person name="Kazmierczak K.M."/>
            <person name="Andrzejewski T.M."/>
            <person name="Davidsen T.M."/>
            <person name="Wayne K.J."/>
            <person name="Tettelin H."/>
            <person name="Glass J.I."/>
            <person name="Rusch D."/>
            <person name="Podicherti R."/>
            <person name="Tsui H.-C.T."/>
            <person name="Winkler M.E."/>
        </authorList>
    </citation>
    <scope>NUCLEOTIDE SEQUENCE</scope>
</reference>